<dbReference type="AlphaFoldDB" id="A0A6B0U655"/>
<protein>
    <submittedName>
        <fullName evidence="1">Uncharacterized protein</fullName>
    </submittedName>
</protein>
<sequence>MASTIFGPVMISMVPYSSAWFSEAVACNCLIIFTSSSTYFCMASSFDMSPSRIHASHFAFPMMSQNLGFGTLHSATEP</sequence>
<dbReference type="EMBL" id="GIFC01001962">
    <property type="protein sequence ID" value="MXU84045.1"/>
    <property type="molecule type" value="Transcribed_RNA"/>
</dbReference>
<accession>A0A6B0U655</accession>
<organism evidence="1">
    <name type="scientific">Ixodes ricinus</name>
    <name type="common">Common tick</name>
    <name type="synonym">Acarus ricinus</name>
    <dbReference type="NCBI Taxonomy" id="34613"/>
    <lineage>
        <taxon>Eukaryota</taxon>
        <taxon>Metazoa</taxon>
        <taxon>Ecdysozoa</taxon>
        <taxon>Arthropoda</taxon>
        <taxon>Chelicerata</taxon>
        <taxon>Arachnida</taxon>
        <taxon>Acari</taxon>
        <taxon>Parasitiformes</taxon>
        <taxon>Ixodida</taxon>
        <taxon>Ixodoidea</taxon>
        <taxon>Ixodidae</taxon>
        <taxon>Ixodinae</taxon>
        <taxon>Ixodes</taxon>
    </lineage>
</organism>
<name>A0A6B0U655_IXORI</name>
<reference evidence="1" key="1">
    <citation type="submission" date="2019-12" db="EMBL/GenBank/DDBJ databases">
        <title>An insight into the sialome of adult female Ixodes ricinus ticks feeding for 6 days.</title>
        <authorList>
            <person name="Perner J."/>
            <person name="Ribeiro J.M.C."/>
        </authorList>
    </citation>
    <scope>NUCLEOTIDE SEQUENCE</scope>
    <source>
        <strain evidence="1">Semi-engorged</strain>
        <tissue evidence="1">Salivary glands</tissue>
    </source>
</reference>
<proteinExistence type="predicted"/>
<evidence type="ECO:0000313" key="1">
    <source>
        <dbReference type="EMBL" id="MXU84045.1"/>
    </source>
</evidence>